<evidence type="ECO:0000259" key="3">
    <source>
        <dbReference type="Pfam" id="PF01855"/>
    </source>
</evidence>
<keyword evidence="1" id="KW-0560">Oxidoreductase</keyword>
<gene>
    <name evidence="4" type="ORF">BOW51_01055</name>
</gene>
<accession>A0A1T2KY18</accession>
<dbReference type="Proteomes" id="UP000190896">
    <property type="component" value="Unassembled WGS sequence"/>
</dbReference>
<dbReference type="InterPro" id="IPR029061">
    <property type="entry name" value="THDP-binding"/>
</dbReference>
<dbReference type="Pfam" id="PF01558">
    <property type="entry name" value="POR"/>
    <property type="match status" value="1"/>
</dbReference>
<dbReference type="SUPFAM" id="SSF53323">
    <property type="entry name" value="Pyruvate-ferredoxin oxidoreductase, PFOR, domain III"/>
    <property type="match status" value="1"/>
</dbReference>
<dbReference type="FunFam" id="3.40.50.970:FF:000022">
    <property type="entry name" value="2-oxoglutarate ferredoxin oxidoreductase alpha subunit"/>
    <property type="match status" value="1"/>
</dbReference>
<name>A0A1T2KY18_9GAMM</name>
<dbReference type="Pfam" id="PF01855">
    <property type="entry name" value="POR_N"/>
    <property type="match status" value="1"/>
</dbReference>
<evidence type="ECO:0000313" key="5">
    <source>
        <dbReference type="Proteomes" id="UP000190896"/>
    </source>
</evidence>
<dbReference type="InterPro" id="IPR022367">
    <property type="entry name" value="2-oxoacid/accept_OxRdtase_asu"/>
</dbReference>
<dbReference type="EMBL" id="MPRJ01000003">
    <property type="protein sequence ID" value="OOZ37748.1"/>
    <property type="molecule type" value="Genomic_DNA"/>
</dbReference>
<evidence type="ECO:0000259" key="2">
    <source>
        <dbReference type="Pfam" id="PF01558"/>
    </source>
</evidence>
<dbReference type="SUPFAM" id="SSF52922">
    <property type="entry name" value="TK C-terminal domain-like"/>
    <property type="match status" value="1"/>
</dbReference>
<dbReference type="AlphaFoldDB" id="A0A1T2KY18"/>
<dbReference type="InterPro" id="IPR002869">
    <property type="entry name" value="Pyrv_flavodox_OxRed_cen"/>
</dbReference>
<sequence length="581" mass="61686">MNKTNVNHPDTLSAAITGSGGSGVVTAGQMLLKAVAAAGLFGLMTRSSGPQIRGGESAAMLRLGVKPVNNLDDKFDILLAFDWLNVTRFVDEIPLQPGSLIIRDPDAGEVPPELASDDIQVLDAPLKSLAKTIDGGRPNMIGLGILAKLLGLPEAALRQVAAEHLEKKGEKAVEATQACISLGHTQEWSELPISPLEPPHTPPVRWNISGNEASCMGAVRGGVRFVAAYPITPASEILEWLAPNLEKLGGSLLQAEDELASVNMIIGSSFGGVPSLTATSGPGLSLMMEGLGLAVTSETPLVVSNVMRGGPSTGIPTKSEQSDLNIALYGFHGDAPHLVLAATNIGDCAFTTQWAVYLSEVLQTVAIVLSDQSQGQARSIIEPPAEPKEAYQRLLAKSPEEENHYQRYALTEDCLSPMSIPGTEGCIYTADGLEHNERGTPSSMTEDHLLQLDKRRNKIDGFDYGEAWADLQGEGENCIITWGSSSGAAFEAAQRLSQAGVPTRALALRLLAPLQKQKQQNTLQGVSNAIVVEQNHGAQLYHYLNANQLLPPGTRSMAQPGPLPIRPGDVMAMMTQEADND</sequence>
<keyword evidence="5" id="KW-1185">Reference proteome</keyword>
<dbReference type="Gene3D" id="3.40.50.970">
    <property type="match status" value="1"/>
</dbReference>
<dbReference type="RefSeq" id="WP_078485680.1">
    <property type="nucleotide sequence ID" value="NZ_MPRJ01000003.1"/>
</dbReference>
<dbReference type="Gene3D" id="3.40.50.920">
    <property type="match status" value="1"/>
</dbReference>
<dbReference type="InterPro" id="IPR019752">
    <property type="entry name" value="Pyrv/ketoisovalerate_OxRed_cat"/>
</dbReference>
<evidence type="ECO:0000313" key="4">
    <source>
        <dbReference type="EMBL" id="OOZ37748.1"/>
    </source>
</evidence>
<dbReference type="OrthoDB" id="9794954at2"/>
<evidence type="ECO:0000256" key="1">
    <source>
        <dbReference type="ARBA" id="ARBA00023002"/>
    </source>
</evidence>
<protein>
    <submittedName>
        <fullName evidence="4">2-oxoglutarate synthase</fullName>
    </submittedName>
</protein>
<dbReference type="NCBIfam" id="TIGR03710">
    <property type="entry name" value="OAFO_sf"/>
    <property type="match status" value="1"/>
</dbReference>
<feature type="domain" description="Pyruvate/ketoisovalerate oxidoreductase catalytic" evidence="2">
    <location>
        <begin position="20"/>
        <end position="183"/>
    </location>
</feature>
<comment type="caution">
    <text evidence="4">The sequence shown here is derived from an EMBL/GenBank/DDBJ whole genome shotgun (WGS) entry which is preliminary data.</text>
</comment>
<dbReference type="InterPro" id="IPR009014">
    <property type="entry name" value="Transketo_C/PFOR_II"/>
</dbReference>
<dbReference type="GO" id="GO:0016903">
    <property type="term" value="F:oxidoreductase activity, acting on the aldehyde or oxo group of donors"/>
    <property type="evidence" value="ECO:0007669"/>
    <property type="project" value="InterPro"/>
</dbReference>
<dbReference type="CDD" id="cd07034">
    <property type="entry name" value="TPP_PYR_PFOR_IOR-alpha_like"/>
    <property type="match status" value="1"/>
</dbReference>
<organism evidence="4 5">
    <name type="scientific">Solemya velesiana gill symbiont</name>
    <dbReference type="NCBI Taxonomy" id="1918948"/>
    <lineage>
        <taxon>Bacteria</taxon>
        <taxon>Pseudomonadati</taxon>
        <taxon>Pseudomonadota</taxon>
        <taxon>Gammaproteobacteria</taxon>
        <taxon>sulfur-oxidizing symbionts</taxon>
    </lineage>
</organism>
<feature type="domain" description="Pyruvate flavodoxin/ferredoxin oxidoreductase pyrimidine binding" evidence="3">
    <location>
        <begin position="217"/>
        <end position="445"/>
    </location>
</feature>
<dbReference type="InterPro" id="IPR050722">
    <property type="entry name" value="Pyruvate:ferred/Flavod_OxRd"/>
</dbReference>
<reference evidence="4 5" key="1">
    <citation type="submission" date="2016-11" db="EMBL/GenBank/DDBJ databases">
        <title>Mixed transmission modes and dynamic genome evolution in an obligate animal-bacterial symbiosis.</title>
        <authorList>
            <person name="Russell S.L."/>
            <person name="Corbett-Detig R.B."/>
            <person name="Cavanaugh C.M."/>
        </authorList>
    </citation>
    <scope>NUCLEOTIDE SEQUENCE [LARGE SCALE GENOMIC DNA]</scope>
    <source>
        <strain evidence="4">Se-Cadez</strain>
    </source>
</reference>
<dbReference type="Gene3D" id="3.40.920.10">
    <property type="entry name" value="Pyruvate-ferredoxin oxidoreductase, PFOR, domain III"/>
    <property type="match status" value="1"/>
</dbReference>
<dbReference type="InterPro" id="IPR002880">
    <property type="entry name" value="Pyrv_Fd/Flavodoxin_OxRdtase_N"/>
</dbReference>
<proteinExistence type="predicted"/>
<dbReference type="SUPFAM" id="SSF52518">
    <property type="entry name" value="Thiamin diphosphate-binding fold (THDP-binding)"/>
    <property type="match status" value="1"/>
</dbReference>
<dbReference type="PANTHER" id="PTHR32154">
    <property type="entry name" value="PYRUVATE-FLAVODOXIN OXIDOREDUCTASE-RELATED"/>
    <property type="match status" value="1"/>
</dbReference>
<dbReference type="GO" id="GO:0006979">
    <property type="term" value="P:response to oxidative stress"/>
    <property type="evidence" value="ECO:0007669"/>
    <property type="project" value="TreeGrafter"/>
</dbReference>
<dbReference type="PANTHER" id="PTHR32154:SF20">
    <property type="entry name" value="2-OXOGLUTARATE OXIDOREDUCTASE SUBUNIT KORA"/>
    <property type="match status" value="1"/>
</dbReference>